<feature type="domain" description="Sm" evidence="11">
    <location>
        <begin position="2"/>
        <end position="75"/>
    </location>
</feature>
<dbReference type="PANTHER" id="PTHR23338">
    <property type="entry name" value="SMALL NUCLEAR RIBONUCLEOPROTEIN SM"/>
    <property type="match status" value="1"/>
</dbReference>
<feature type="region of interest" description="Disordered" evidence="10">
    <location>
        <begin position="75"/>
        <end position="149"/>
    </location>
</feature>
<feature type="compositionally biased region" description="Low complexity" evidence="10">
    <location>
        <begin position="83"/>
        <end position="96"/>
    </location>
</feature>
<dbReference type="PROSITE" id="PS52002">
    <property type="entry name" value="SM"/>
    <property type="match status" value="1"/>
</dbReference>
<dbReference type="SUPFAM" id="SSF50182">
    <property type="entry name" value="Sm-like ribonucleoproteins"/>
    <property type="match status" value="1"/>
</dbReference>
<evidence type="ECO:0000313" key="12">
    <source>
        <dbReference type="EMBL" id="CEP20826.1"/>
    </source>
</evidence>
<keyword evidence="3 9" id="KW-0507">mRNA processing</keyword>
<keyword evidence="7 9" id="KW-0539">Nucleus</keyword>
<evidence type="ECO:0000313" key="13">
    <source>
        <dbReference type="Proteomes" id="UP000038830"/>
    </source>
</evidence>
<dbReference type="GO" id="GO:0000398">
    <property type="term" value="P:mRNA splicing, via spliceosome"/>
    <property type="evidence" value="ECO:0007669"/>
    <property type="project" value="InterPro"/>
</dbReference>
<organism evidence="12 13">
    <name type="scientific">Cyberlindnera jadinii (strain ATCC 18201 / CBS 1600 / BCRC 20928 / JCM 3617 / NBRC 0987 / NRRL Y-1542)</name>
    <name type="common">Torula yeast</name>
    <name type="synonym">Candida utilis</name>
    <dbReference type="NCBI Taxonomy" id="983966"/>
    <lineage>
        <taxon>Eukaryota</taxon>
        <taxon>Fungi</taxon>
        <taxon>Dikarya</taxon>
        <taxon>Ascomycota</taxon>
        <taxon>Saccharomycotina</taxon>
        <taxon>Saccharomycetes</taxon>
        <taxon>Phaffomycetales</taxon>
        <taxon>Phaffomycetaceae</taxon>
        <taxon>Cyberlindnera</taxon>
    </lineage>
</organism>
<dbReference type="EMBL" id="CDQK01000001">
    <property type="protein sequence ID" value="CEP20826.1"/>
    <property type="molecule type" value="Genomic_DNA"/>
</dbReference>
<dbReference type="GO" id="GO:0003723">
    <property type="term" value="F:RNA binding"/>
    <property type="evidence" value="ECO:0007669"/>
    <property type="project" value="UniProtKB-KW"/>
</dbReference>
<keyword evidence="6 9" id="KW-0508">mRNA splicing</keyword>
<keyword evidence="5 9" id="KW-0694">RNA-binding</keyword>
<evidence type="ECO:0000259" key="11">
    <source>
        <dbReference type="PROSITE" id="PS52002"/>
    </source>
</evidence>
<reference evidence="13" key="1">
    <citation type="journal article" date="2015" name="J. Biotechnol.">
        <title>The structure of the Cyberlindnera jadinii genome and its relation to Candida utilis analyzed by the occurrence of single nucleotide polymorphisms.</title>
        <authorList>
            <person name="Rupp O."/>
            <person name="Brinkrolf K."/>
            <person name="Buerth C."/>
            <person name="Kunigo M."/>
            <person name="Schneider J."/>
            <person name="Jaenicke S."/>
            <person name="Goesmann A."/>
            <person name="Puehler A."/>
            <person name="Jaeger K.-E."/>
            <person name="Ernst J.F."/>
        </authorList>
    </citation>
    <scope>NUCLEOTIDE SEQUENCE [LARGE SCALE GENOMIC DNA]</scope>
    <source>
        <strain evidence="13">ATCC 18201 / CBS 1600 / BCRC 20928 / JCM 3617 / NBRC 0987 / NRRL Y-1542</strain>
    </source>
</reference>
<dbReference type="Proteomes" id="UP000038830">
    <property type="component" value="Unassembled WGS sequence"/>
</dbReference>
<protein>
    <recommendedName>
        <fullName evidence="9">LSM complex subunit LSM4</fullName>
    </recommendedName>
</protein>
<evidence type="ECO:0000256" key="7">
    <source>
        <dbReference type="ARBA" id="ARBA00023242"/>
    </source>
</evidence>
<dbReference type="AlphaFoldDB" id="A0A0H5BZP8"/>
<dbReference type="InterPro" id="IPR027141">
    <property type="entry name" value="LSm4/Sm_D1/D3"/>
</dbReference>
<evidence type="ECO:0000256" key="10">
    <source>
        <dbReference type="SAM" id="MobiDB-lite"/>
    </source>
</evidence>
<keyword evidence="8 9" id="KW-0687">Ribonucleoprotein</keyword>
<dbReference type="InterPro" id="IPR010920">
    <property type="entry name" value="LSM_dom_sf"/>
</dbReference>
<name>A0A0H5BZP8_CYBJN</name>
<comment type="function">
    <text evidence="9">Binds specifically to the 3'-terminal U-tract of U6 snRNA.</text>
</comment>
<evidence type="ECO:0000256" key="6">
    <source>
        <dbReference type="ARBA" id="ARBA00023187"/>
    </source>
</evidence>
<sequence length="149" mass="17001">MLPIYLVTHAKGQPLLVELKSGETVNGILIEADSWMNVTLKDAIETSADGETFTKLSEILVKGKDIKYLRLPQELIPQVKAMNSRNQQQRNRSNNENNDRRGNYSGNRHNKSNYNRQQGGYNQGRGGRHNNNHNNNHNNSHNHQNRSQS</sequence>
<evidence type="ECO:0000256" key="8">
    <source>
        <dbReference type="ARBA" id="ARBA00023274"/>
    </source>
</evidence>
<dbReference type="InterPro" id="IPR034101">
    <property type="entry name" value="Lsm4"/>
</dbReference>
<comment type="subunit">
    <text evidence="9">LSm subunits form a heteromer with a doughnut shape.</text>
</comment>
<dbReference type="GO" id="GO:0000956">
    <property type="term" value="P:nuclear-transcribed mRNA catabolic process"/>
    <property type="evidence" value="ECO:0007669"/>
    <property type="project" value="UniProtKB-UniRule"/>
</dbReference>
<dbReference type="SMART" id="SM00651">
    <property type="entry name" value="Sm"/>
    <property type="match status" value="1"/>
</dbReference>
<gene>
    <name evidence="9" type="primary">LSM4</name>
    <name evidence="12" type="ORF">BN1211_0782</name>
</gene>
<keyword evidence="4 9" id="KW-0747">Spliceosome</keyword>
<dbReference type="Pfam" id="PF01423">
    <property type="entry name" value="LSM"/>
    <property type="match status" value="1"/>
</dbReference>
<evidence type="ECO:0000256" key="2">
    <source>
        <dbReference type="ARBA" id="ARBA00006850"/>
    </source>
</evidence>
<accession>A0A0H5BZP8</accession>
<evidence type="ECO:0000256" key="5">
    <source>
        <dbReference type="ARBA" id="ARBA00022884"/>
    </source>
</evidence>
<dbReference type="GO" id="GO:0005681">
    <property type="term" value="C:spliceosomal complex"/>
    <property type="evidence" value="ECO:0007669"/>
    <property type="project" value="UniProtKB-UniRule"/>
</dbReference>
<dbReference type="GO" id="GO:0097525">
    <property type="term" value="C:spliceosomal snRNP complex"/>
    <property type="evidence" value="ECO:0007669"/>
    <property type="project" value="UniProtKB-ARBA"/>
</dbReference>
<feature type="compositionally biased region" description="Low complexity" evidence="10">
    <location>
        <begin position="132"/>
        <end position="149"/>
    </location>
</feature>
<dbReference type="CDD" id="cd01723">
    <property type="entry name" value="LSm4"/>
    <property type="match status" value="1"/>
</dbReference>
<evidence type="ECO:0000256" key="9">
    <source>
        <dbReference type="RuleBase" id="RU365049"/>
    </source>
</evidence>
<dbReference type="Gene3D" id="2.30.30.100">
    <property type="match status" value="1"/>
</dbReference>
<dbReference type="InterPro" id="IPR047575">
    <property type="entry name" value="Sm"/>
</dbReference>
<comment type="similarity">
    <text evidence="2 9">Belongs to the snRNP Sm proteins family.</text>
</comment>
<dbReference type="InterPro" id="IPR001163">
    <property type="entry name" value="Sm_dom_euk/arc"/>
</dbReference>
<comment type="subcellular location">
    <subcellularLocation>
        <location evidence="1 9">Nucleus</location>
    </subcellularLocation>
</comment>
<evidence type="ECO:0000256" key="4">
    <source>
        <dbReference type="ARBA" id="ARBA00022728"/>
    </source>
</evidence>
<proteinExistence type="inferred from homology"/>
<evidence type="ECO:0000256" key="1">
    <source>
        <dbReference type="ARBA" id="ARBA00004123"/>
    </source>
</evidence>
<evidence type="ECO:0000256" key="3">
    <source>
        <dbReference type="ARBA" id="ARBA00022664"/>
    </source>
</evidence>